<proteinExistence type="predicted"/>
<gene>
    <name evidence="2" type="ORF">LNL84_06135</name>
</gene>
<dbReference type="PANTHER" id="PTHR43072">
    <property type="entry name" value="N-ACETYLTRANSFERASE"/>
    <property type="match status" value="1"/>
</dbReference>
<feature type="domain" description="N-acetyltransferase" evidence="1">
    <location>
        <begin position="1"/>
        <end position="148"/>
    </location>
</feature>
<dbReference type="InterPro" id="IPR000182">
    <property type="entry name" value="GNAT_dom"/>
</dbReference>
<keyword evidence="3" id="KW-1185">Reference proteome</keyword>
<dbReference type="SUPFAM" id="SSF55729">
    <property type="entry name" value="Acyl-CoA N-acyltransferases (Nat)"/>
    <property type="match status" value="1"/>
</dbReference>
<evidence type="ECO:0000259" key="1">
    <source>
        <dbReference type="PROSITE" id="PS51186"/>
    </source>
</evidence>
<dbReference type="InterPro" id="IPR016181">
    <property type="entry name" value="Acyl_CoA_acyltransferase"/>
</dbReference>
<organism evidence="2 3">
    <name type="scientific">Vibrio gelatinilyticus</name>
    <dbReference type="NCBI Taxonomy" id="2893468"/>
    <lineage>
        <taxon>Bacteria</taxon>
        <taxon>Pseudomonadati</taxon>
        <taxon>Pseudomonadota</taxon>
        <taxon>Gammaproteobacteria</taxon>
        <taxon>Vibrionales</taxon>
        <taxon>Vibrionaceae</taxon>
        <taxon>Vibrio</taxon>
    </lineage>
</organism>
<dbReference type="PROSITE" id="PS51186">
    <property type="entry name" value="GNAT"/>
    <property type="match status" value="1"/>
</dbReference>
<sequence length="148" mass="16597">MEFKCASITEIDDLAFLFGQYMEFYKQPLNPKGFREYLIERLNNQDATVYIAYENEDKPVGFILNYHSFSSLSLGKVIVLNDLFVVPNCRGKGVASALIDCSVSLAKSTGAVCVELGTAKDNRLAQALYEKIGFVKDTKYYSYSLSVK</sequence>
<name>A0A9X1W9X2_9VIBR</name>
<dbReference type="EMBL" id="JAJNNZ010000004">
    <property type="protein sequence ID" value="MCJ2376411.1"/>
    <property type="molecule type" value="Genomic_DNA"/>
</dbReference>
<dbReference type="PANTHER" id="PTHR43072:SF61">
    <property type="entry name" value="ACETYLTRANSFERASE-RELATED"/>
    <property type="match status" value="1"/>
</dbReference>
<evidence type="ECO:0000313" key="2">
    <source>
        <dbReference type="EMBL" id="MCJ2376411.1"/>
    </source>
</evidence>
<dbReference type="RefSeq" id="WP_244355899.1">
    <property type="nucleotide sequence ID" value="NZ_JAJNNZ010000004.1"/>
</dbReference>
<dbReference type="GO" id="GO:0016747">
    <property type="term" value="F:acyltransferase activity, transferring groups other than amino-acyl groups"/>
    <property type="evidence" value="ECO:0007669"/>
    <property type="project" value="InterPro"/>
</dbReference>
<dbReference type="CDD" id="cd04301">
    <property type="entry name" value="NAT_SF"/>
    <property type="match status" value="1"/>
</dbReference>
<evidence type="ECO:0000313" key="3">
    <source>
        <dbReference type="Proteomes" id="UP001139488"/>
    </source>
</evidence>
<reference evidence="2" key="1">
    <citation type="submission" date="2021-11" db="EMBL/GenBank/DDBJ databases">
        <title>Vibrio ZSDE26 sp. nov. and Vibrio ZSDZ34 sp. nov., isolated from coastal seawater in Qingdao.</title>
        <authorList>
            <person name="Zhang P."/>
        </authorList>
    </citation>
    <scope>NUCLEOTIDE SEQUENCE</scope>
    <source>
        <strain evidence="2">ZSDZ34</strain>
    </source>
</reference>
<dbReference type="Proteomes" id="UP001139488">
    <property type="component" value="Unassembled WGS sequence"/>
</dbReference>
<accession>A0A9X1W9X2</accession>
<comment type="caution">
    <text evidence="2">The sequence shown here is derived from an EMBL/GenBank/DDBJ whole genome shotgun (WGS) entry which is preliminary data.</text>
</comment>
<protein>
    <submittedName>
        <fullName evidence="2">GNAT family N-acetyltransferase</fullName>
    </submittedName>
</protein>
<dbReference type="Gene3D" id="3.40.630.30">
    <property type="match status" value="1"/>
</dbReference>
<dbReference type="Pfam" id="PF00583">
    <property type="entry name" value="Acetyltransf_1"/>
    <property type="match status" value="1"/>
</dbReference>
<dbReference type="AlphaFoldDB" id="A0A9X1W9X2"/>